<dbReference type="EMBL" id="MU277206">
    <property type="protein sequence ID" value="KAI0062774.1"/>
    <property type="molecule type" value="Genomic_DNA"/>
</dbReference>
<protein>
    <submittedName>
        <fullName evidence="1">Uncharacterized protein</fullName>
    </submittedName>
</protein>
<dbReference type="Proteomes" id="UP000814140">
    <property type="component" value="Unassembled WGS sequence"/>
</dbReference>
<gene>
    <name evidence="1" type="ORF">BV25DRAFT_1915898</name>
</gene>
<organism evidence="1 2">
    <name type="scientific">Artomyces pyxidatus</name>
    <dbReference type="NCBI Taxonomy" id="48021"/>
    <lineage>
        <taxon>Eukaryota</taxon>
        <taxon>Fungi</taxon>
        <taxon>Dikarya</taxon>
        <taxon>Basidiomycota</taxon>
        <taxon>Agaricomycotina</taxon>
        <taxon>Agaricomycetes</taxon>
        <taxon>Russulales</taxon>
        <taxon>Auriscalpiaceae</taxon>
        <taxon>Artomyces</taxon>
    </lineage>
</organism>
<name>A0ACB8T261_9AGAM</name>
<reference evidence="1" key="2">
    <citation type="journal article" date="2022" name="New Phytol.">
        <title>Evolutionary transition to the ectomycorrhizal habit in the genomes of a hyperdiverse lineage of mushroom-forming fungi.</title>
        <authorList>
            <person name="Looney B."/>
            <person name="Miyauchi S."/>
            <person name="Morin E."/>
            <person name="Drula E."/>
            <person name="Courty P.E."/>
            <person name="Kohler A."/>
            <person name="Kuo A."/>
            <person name="LaButti K."/>
            <person name="Pangilinan J."/>
            <person name="Lipzen A."/>
            <person name="Riley R."/>
            <person name="Andreopoulos W."/>
            <person name="He G."/>
            <person name="Johnson J."/>
            <person name="Nolan M."/>
            <person name="Tritt A."/>
            <person name="Barry K.W."/>
            <person name="Grigoriev I.V."/>
            <person name="Nagy L.G."/>
            <person name="Hibbett D."/>
            <person name="Henrissat B."/>
            <person name="Matheny P.B."/>
            <person name="Labbe J."/>
            <person name="Martin F.M."/>
        </authorList>
    </citation>
    <scope>NUCLEOTIDE SEQUENCE</scope>
    <source>
        <strain evidence="1">HHB10654</strain>
    </source>
</reference>
<keyword evidence="2" id="KW-1185">Reference proteome</keyword>
<evidence type="ECO:0000313" key="1">
    <source>
        <dbReference type="EMBL" id="KAI0062774.1"/>
    </source>
</evidence>
<accession>A0ACB8T261</accession>
<comment type="caution">
    <text evidence="1">The sequence shown here is derived from an EMBL/GenBank/DDBJ whole genome shotgun (WGS) entry which is preliminary data.</text>
</comment>
<evidence type="ECO:0000313" key="2">
    <source>
        <dbReference type="Proteomes" id="UP000814140"/>
    </source>
</evidence>
<reference evidence="1" key="1">
    <citation type="submission" date="2021-03" db="EMBL/GenBank/DDBJ databases">
        <authorList>
            <consortium name="DOE Joint Genome Institute"/>
            <person name="Ahrendt S."/>
            <person name="Looney B.P."/>
            <person name="Miyauchi S."/>
            <person name="Morin E."/>
            <person name="Drula E."/>
            <person name="Courty P.E."/>
            <person name="Chicoki N."/>
            <person name="Fauchery L."/>
            <person name="Kohler A."/>
            <person name="Kuo A."/>
            <person name="Labutti K."/>
            <person name="Pangilinan J."/>
            <person name="Lipzen A."/>
            <person name="Riley R."/>
            <person name="Andreopoulos W."/>
            <person name="He G."/>
            <person name="Johnson J."/>
            <person name="Barry K.W."/>
            <person name="Grigoriev I.V."/>
            <person name="Nagy L."/>
            <person name="Hibbett D."/>
            <person name="Henrissat B."/>
            <person name="Matheny P.B."/>
            <person name="Labbe J."/>
            <person name="Martin F."/>
        </authorList>
    </citation>
    <scope>NUCLEOTIDE SEQUENCE</scope>
    <source>
        <strain evidence="1">HHB10654</strain>
    </source>
</reference>
<proteinExistence type="predicted"/>
<sequence length="506" mass="55299">MQFLSLIVHFFLAQTGNSSPVDNPTTPITVPNALADSSTACDSIHTCRTLYNIIWGALVTILACIWTAVHRNVPRPSRAGESWLRRAAMRVLEAVKIVGVTLLAPEWVLAWAVRQFLNAREVGRELERVRVAAKVEWTARKGGEGGGEDGASGGSEESQAGESGAGAEGGEHIPLTRVSRRAALDGSSLAVHKCIGRLSGKWTTQHGFFVVMGGFHCYDDGEPKHPLSRDDVVQLVKTGDLVPPTEDELVVWSQGDALSKALAVVQTLWFVVQCIARRAEGLPITQLEIMTLAYTTITVAMYAVWWDKPQNVSGPVRVAMPDLKLPEPTPVESKEAWYWHVCYIVIGGHDVFVDLRQERRIPTFYSASTGYNTNNIYHADIIALSAAMVFGAVHCAAWNSEFPSRTQELLWRISSAAIVAVPGAMLVSVLSTMSMAQTTDAGSDSFLLSVLKYILGAVDMVVFFSSGPIYIAARILLLALSFTTLRSLPYDAYRAVQWTLLIPHFT</sequence>